<evidence type="ECO:0000313" key="3">
    <source>
        <dbReference type="Proteomes" id="UP000246078"/>
    </source>
</evidence>
<evidence type="ECO:0000313" key="2">
    <source>
        <dbReference type="EMBL" id="PWU99589.1"/>
    </source>
</evidence>
<dbReference type="VEuPathDB" id="TriTrypDB:TcCL_Unassigned00297"/>
<dbReference type="VEuPathDB" id="TriTrypDB:Tc_MARK_882"/>
<dbReference type="AlphaFoldDB" id="A0A2V2VT14"/>
<proteinExistence type="predicted"/>
<comment type="caution">
    <text evidence="2">The sequence shown here is derived from an EMBL/GenBank/DDBJ whole genome shotgun (WGS) entry which is preliminary data.</text>
</comment>
<dbReference type="VEuPathDB" id="TriTrypDB:TCSYLVIO_003054"/>
<dbReference type="VEuPathDB" id="TriTrypDB:TcG_12385"/>
<organism evidence="2 3">
    <name type="scientific">Trypanosoma cruzi</name>
    <dbReference type="NCBI Taxonomy" id="5693"/>
    <lineage>
        <taxon>Eukaryota</taxon>
        <taxon>Discoba</taxon>
        <taxon>Euglenozoa</taxon>
        <taxon>Kinetoplastea</taxon>
        <taxon>Metakinetoplastina</taxon>
        <taxon>Trypanosomatida</taxon>
        <taxon>Trypanosomatidae</taxon>
        <taxon>Trypanosoma</taxon>
        <taxon>Schizotrypanum</taxon>
    </lineage>
</organism>
<dbReference type="VEuPathDB" id="TriTrypDB:C4B63_105g49"/>
<reference evidence="2 3" key="1">
    <citation type="journal article" date="2018" name="Microb. Genom.">
        <title>Expanding an expanded genome: long-read sequencing of Trypanosoma cruzi.</title>
        <authorList>
            <person name="Berna L."/>
            <person name="Rodriguez M."/>
            <person name="Chiribao M.L."/>
            <person name="Parodi-Talice A."/>
            <person name="Pita S."/>
            <person name="Rijo G."/>
            <person name="Alvarez-Valin F."/>
            <person name="Robello C."/>
        </authorList>
    </citation>
    <scope>NUCLEOTIDE SEQUENCE [LARGE SCALE GENOMIC DNA]</scope>
    <source>
        <strain evidence="2 3">TCC</strain>
    </source>
</reference>
<feature type="domain" description="DUF7578" evidence="1">
    <location>
        <begin position="29"/>
        <end position="69"/>
    </location>
</feature>
<protein>
    <submittedName>
        <fullName evidence="2">Putative retrotransposon hot spot protein (RHS)</fullName>
    </submittedName>
</protein>
<name>A0A2V2VT14_TRYCR</name>
<dbReference type="Pfam" id="PF24466">
    <property type="entry name" value="DUF7578"/>
    <property type="match status" value="2"/>
</dbReference>
<dbReference type="VEuPathDB" id="TriTrypDB:C3747_218g34"/>
<feature type="domain" description="DUF7578" evidence="1">
    <location>
        <begin position="128"/>
        <end position="163"/>
    </location>
</feature>
<dbReference type="EMBL" id="PRFC01000218">
    <property type="protein sequence ID" value="PWU99589.1"/>
    <property type="molecule type" value="Genomic_DNA"/>
</dbReference>
<evidence type="ECO:0000259" key="1">
    <source>
        <dbReference type="Pfam" id="PF24466"/>
    </source>
</evidence>
<dbReference type="Proteomes" id="UP000246078">
    <property type="component" value="Unassembled WGS sequence"/>
</dbReference>
<accession>A0A2V2VT14</accession>
<dbReference type="VEuPathDB" id="TriTrypDB:TcBrA4_0156930"/>
<gene>
    <name evidence="2" type="ORF">C3747_218g34</name>
</gene>
<dbReference type="InterPro" id="IPR056000">
    <property type="entry name" value="DUF7578"/>
</dbReference>
<sequence>MLDGDTLSTSLKLNIFFGIVLAPGRPLMKDYNATGEMFIWRLDAYVNDQQLLEGILNLTDYQMYKLLHEGVFFLLQWRDYERRDTINFRAMQKLDSALEMPDGCSEQRRKFTLVTKIEDVLFKRKVCVMDRKLNELLNRGFDGRGFVDANRNVLREGFLRTPRSIFAMREYWAKCRHPIVM</sequence>